<keyword evidence="2" id="KW-0677">Repeat</keyword>
<dbReference type="Proteomes" id="UP001497516">
    <property type="component" value="Chromosome 1"/>
</dbReference>
<dbReference type="GO" id="GO:0007165">
    <property type="term" value="P:signal transduction"/>
    <property type="evidence" value="ECO:0007669"/>
    <property type="project" value="InterPro"/>
</dbReference>
<dbReference type="InterPro" id="IPR000157">
    <property type="entry name" value="TIR_dom"/>
</dbReference>
<evidence type="ECO:0000256" key="3">
    <source>
        <dbReference type="ARBA" id="ARBA00022821"/>
    </source>
</evidence>
<dbReference type="InterPro" id="IPR002182">
    <property type="entry name" value="NB-ARC"/>
</dbReference>
<dbReference type="PANTHER" id="PTHR11017">
    <property type="entry name" value="LEUCINE-RICH REPEAT-CONTAINING PROTEIN"/>
    <property type="match status" value="1"/>
</dbReference>
<dbReference type="InterPro" id="IPR044974">
    <property type="entry name" value="Disease_R_plants"/>
</dbReference>
<protein>
    <recommendedName>
        <fullName evidence="5">TIR domain-containing protein</fullName>
    </recommendedName>
</protein>
<keyword evidence="3" id="KW-0611">Plant defense</keyword>
<dbReference type="InterPro" id="IPR032675">
    <property type="entry name" value="LRR_dom_sf"/>
</dbReference>
<dbReference type="PROSITE" id="PS50104">
    <property type="entry name" value="TIR"/>
    <property type="match status" value="1"/>
</dbReference>
<dbReference type="FunFam" id="3.40.50.10140:FF:000007">
    <property type="entry name" value="Disease resistance protein (TIR-NBS-LRR class)"/>
    <property type="match status" value="1"/>
</dbReference>
<dbReference type="PRINTS" id="PR00364">
    <property type="entry name" value="DISEASERSIST"/>
</dbReference>
<dbReference type="InterPro" id="IPR055414">
    <property type="entry name" value="LRR_R13L4/SHOC2-like"/>
</dbReference>
<dbReference type="InterPro" id="IPR042197">
    <property type="entry name" value="Apaf_helical"/>
</dbReference>
<evidence type="ECO:0000256" key="1">
    <source>
        <dbReference type="ARBA" id="ARBA00022614"/>
    </source>
</evidence>
<dbReference type="Pfam" id="PF01582">
    <property type="entry name" value="TIR"/>
    <property type="match status" value="1"/>
</dbReference>
<name>A0AAV2C9X3_9ROSI</name>
<reference evidence="6 7" key="1">
    <citation type="submission" date="2024-04" db="EMBL/GenBank/DDBJ databases">
        <authorList>
            <person name="Fracassetti M."/>
        </authorList>
    </citation>
    <scope>NUCLEOTIDE SEQUENCE [LARGE SCALE GENOMIC DNA]</scope>
</reference>
<dbReference type="PANTHER" id="PTHR11017:SF570">
    <property type="entry name" value="DISEASE RESISTANCE PROTEIN (TIR-NBS CLASS)-RELATED"/>
    <property type="match status" value="1"/>
</dbReference>
<dbReference type="GO" id="GO:0006952">
    <property type="term" value="P:defense response"/>
    <property type="evidence" value="ECO:0007669"/>
    <property type="project" value="UniProtKB-KW"/>
</dbReference>
<evidence type="ECO:0000256" key="2">
    <source>
        <dbReference type="ARBA" id="ARBA00022737"/>
    </source>
</evidence>
<dbReference type="InterPro" id="IPR035897">
    <property type="entry name" value="Toll_tir_struct_dom_sf"/>
</dbReference>
<evidence type="ECO:0000256" key="4">
    <source>
        <dbReference type="ARBA" id="ARBA00023027"/>
    </source>
</evidence>
<feature type="domain" description="TIR" evidence="5">
    <location>
        <begin position="29"/>
        <end position="192"/>
    </location>
</feature>
<organism evidence="6 7">
    <name type="scientific">Linum trigynum</name>
    <dbReference type="NCBI Taxonomy" id="586398"/>
    <lineage>
        <taxon>Eukaryota</taxon>
        <taxon>Viridiplantae</taxon>
        <taxon>Streptophyta</taxon>
        <taxon>Embryophyta</taxon>
        <taxon>Tracheophyta</taxon>
        <taxon>Spermatophyta</taxon>
        <taxon>Magnoliopsida</taxon>
        <taxon>eudicotyledons</taxon>
        <taxon>Gunneridae</taxon>
        <taxon>Pentapetalae</taxon>
        <taxon>rosids</taxon>
        <taxon>fabids</taxon>
        <taxon>Malpighiales</taxon>
        <taxon>Linaceae</taxon>
        <taxon>Linum</taxon>
    </lineage>
</organism>
<gene>
    <name evidence="6" type="ORF">LTRI10_LOCUS569</name>
</gene>
<keyword evidence="1" id="KW-0433">Leucine-rich repeat</keyword>
<keyword evidence="7" id="KW-1185">Reference proteome</keyword>
<dbReference type="SMART" id="SM00255">
    <property type="entry name" value="TIR"/>
    <property type="match status" value="1"/>
</dbReference>
<accession>A0AAV2C9X3</accession>
<keyword evidence="4" id="KW-0520">NAD</keyword>
<evidence type="ECO:0000313" key="7">
    <source>
        <dbReference type="Proteomes" id="UP001497516"/>
    </source>
</evidence>
<dbReference type="Gene3D" id="1.10.8.430">
    <property type="entry name" value="Helical domain of apoptotic protease-activating factors"/>
    <property type="match status" value="1"/>
</dbReference>
<dbReference type="Gene3D" id="3.40.50.300">
    <property type="entry name" value="P-loop containing nucleotide triphosphate hydrolases"/>
    <property type="match status" value="1"/>
</dbReference>
<dbReference type="InterPro" id="IPR058192">
    <property type="entry name" value="WHD_ROQ1-like"/>
</dbReference>
<sequence length="1470" mass="165468">SKSPNTRLQLESLRSSFSSSASSAPLGTDGYEVFLSFRGPDTRNNFADFLYNSLVRSKIRTFRDDEEVRKGEKIGAEIIQAINQSKVYIPIFSPNYASSKWCLQELAQMVECFKGEKGHAILPIFYFVQPSQVRHNEEGSYHIALEQHLEKYDSNTVQEWRTALQEVASMKGWHVTDSDRQATVVDEVFEKVMSHLNKNHTLVTDELVGMDHHLEAVIGLLNLGSHGPKVVGVHGMGGIGKTTIATAVYNKIYEQFDECCFLEDLRETLEQKEGIVDLQTKLISRVLKFETPIDNASEGIHMIKDRVCCYKLLIVLDDVDDKFEFDKIVGPLENFSPESRFIITTRNQKVLSMFEEYKLYQPGEMSFHHSLQLFSKHAFRRDSPPEAYMGLCRDLVSTASGLPLTLKVVGASLFAEDEAVWEDTLIQLQELPPTQVQERLKVSFRALTYEEQQIFLDIACFSIEKDKDLDMAACMWTECGFHPFRSLMALILRSLIKFGRNNELEMHDQLRDLGKTIVREENIEHPWNRSRIWSNKAALDIFNCKEGTEQVKALKVNTFSKFQLTSEHFKRLSGLRYLEAYQAELTGDFSELLPALRWLRLYYHQGDSSLTNFHLKKLVVLDLCQSYITDDWGGWKHIEMARNLRVVNVIACNHLTKVPDLSACMSLEVLNLSGCTQIVGDLEIGNLKNLNVLKLNGCGITNFSRGIGKLQKLKKIDAWPCPNLEGIPADISKLKSLKTLMVKSGKQIQVPVLPTSLKRLAISSMVPELSDLADLKELEFTDCQDGFEIPGDVWKLPKLEVLRVHSSNSTSLLRGMGVLPSTLKELQILHCPLLEKLPDLSNLKFLSSLTLSCTRLREIPGLGEMKLLKILYVQNGLNLRHLNGLGNLQYLTDLVLERCLVMDELPNLAAMNRMRRLWILQCPRIQKVRGLSEVKFLVSLRIRDCACLQRLPDLSKLAGLKEFTLGGCHSLLNIDGPLPMQTLEYLHLFDFKAIERLPSLSEFIMLKQLVVQIHPCLRYIGGILGLKSLELLRLQQCDSLTRLPDLSGLKNLKELDLGRCKSLTEIGGIQRLTYLKVLNMTGCHSIVKLPDLSSLTKLEKLWLNGCGKLTQVTGVEELKSLKVLEMNSCKSIDILPDLSQLTNLATLSVQICEKITELPGIEELESLTMVDASGCGLLKDIPHLQNTILEVLRLAGCSSLEMLPNLSRLKNLKVLNINGCIELSEVVGLEQLRCLKVLEMNGCYLISSLPNLSNLKCLKNLHLRGCERLTEIPGIEELESLTVVDASGCLLLKEVPNLQNTVLEVLRLEGCTSLERMPNLSSLKNLKVLNINGCIELSEVAGLEQLRCLKVLEMNGCYLIGSLPNLSNLKCLKNLHLRGCERLTEIPGIEELESLTVVDASGCLLLKEVPNLQNTVLEVLRLEGCTSLERMPNLSSLKNLKVLNINGCIELSEVVGLEQLRCLKVLEMNE</sequence>
<dbReference type="Gene3D" id="3.80.10.10">
    <property type="entry name" value="Ribonuclease Inhibitor"/>
    <property type="match status" value="6"/>
</dbReference>
<dbReference type="Pfam" id="PF00931">
    <property type="entry name" value="NB-ARC"/>
    <property type="match status" value="1"/>
</dbReference>
<dbReference type="InterPro" id="IPR036390">
    <property type="entry name" value="WH_DNA-bd_sf"/>
</dbReference>
<dbReference type="GO" id="GO:0043531">
    <property type="term" value="F:ADP binding"/>
    <property type="evidence" value="ECO:0007669"/>
    <property type="project" value="InterPro"/>
</dbReference>
<dbReference type="SUPFAM" id="SSF52540">
    <property type="entry name" value="P-loop containing nucleoside triphosphate hydrolases"/>
    <property type="match status" value="1"/>
</dbReference>
<evidence type="ECO:0000259" key="5">
    <source>
        <dbReference type="PROSITE" id="PS50104"/>
    </source>
</evidence>
<dbReference type="EMBL" id="OZ034813">
    <property type="protein sequence ID" value="CAL1352610.1"/>
    <property type="molecule type" value="Genomic_DNA"/>
</dbReference>
<dbReference type="InterPro" id="IPR027417">
    <property type="entry name" value="P-loop_NTPase"/>
</dbReference>
<dbReference type="Pfam" id="PF23598">
    <property type="entry name" value="LRR_14"/>
    <property type="match status" value="1"/>
</dbReference>
<dbReference type="SUPFAM" id="SSF52200">
    <property type="entry name" value="Toll/Interleukin receptor TIR domain"/>
    <property type="match status" value="1"/>
</dbReference>
<proteinExistence type="predicted"/>
<dbReference type="SUPFAM" id="SSF46785">
    <property type="entry name" value="Winged helix' DNA-binding domain"/>
    <property type="match status" value="1"/>
</dbReference>
<dbReference type="Gene3D" id="3.40.50.10140">
    <property type="entry name" value="Toll/interleukin-1 receptor homology (TIR) domain"/>
    <property type="match status" value="1"/>
</dbReference>
<dbReference type="SUPFAM" id="SSF52058">
    <property type="entry name" value="L domain-like"/>
    <property type="match status" value="4"/>
</dbReference>
<evidence type="ECO:0000313" key="6">
    <source>
        <dbReference type="EMBL" id="CAL1352610.1"/>
    </source>
</evidence>
<feature type="non-terminal residue" evidence="6">
    <location>
        <position position="1470"/>
    </location>
</feature>
<dbReference type="Pfam" id="PF23282">
    <property type="entry name" value="WHD_ROQ1"/>
    <property type="match status" value="1"/>
</dbReference>
<dbReference type="GO" id="GO:0051707">
    <property type="term" value="P:response to other organism"/>
    <property type="evidence" value="ECO:0007669"/>
    <property type="project" value="UniProtKB-ARBA"/>
</dbReference>